<dbReference type="SUPFAM" id="SSF103473">
    <property type="entry name" value="MFS general substrate transporter"/>
    <property type="match status" value="1"/>
</dbReference>
<dbReference type="PROSITE" id="PS00216">
    <property type="entry name" value="SUGAR_TRANSPORT_1"/>
    <property type="match status" value="1"/>
</dbReference>
<organism evidence="7 8">
    <name type="scientific">Actinomadura fibrosa</name>
    <dbReference type="NCBI Taxonomy" id="111802"/>
    <lineage>
        <taxon>Bacteria</taxon>
        <taxon>Bacillati</taxon>
        <taxon>Actinomycetota</taxon>
        <taxon>Actinomycetes</taxon>
        <taxon>Streptosporangiales</taxon>
        <taxon>Thermomonosporaceae</taxon>
        <taxon>Actinomadura</taxon>
    </lineage>
</organism>
<dbReference type="InterPro" id="IPR005829">
    <property type="entry name" value="Sugar_transporter_CS"/>
</dbReference>
<evidence type="ECO:0000313" key="7">
    <source>
        <dbReference type="EMBL" id="MFD0692350.1"/>
    </source>
</evidence>
<keyword evidence="2 5" id="KW-0812">Transmembrane</keyword>
<dbReference type="Proteomes" id="UP001597063">
    <property type="component" value="Unassembled WGS sequence"/>
</dbReference>
<feature type="transmembrane region" description="Helical" evidence="5">
    <location>
        <begin position="112"/>
        <end position="134"/>
    </location>
</feature>
<feature type="transmembrane region" description="Helical" evidence="5">
    <location>
        <begin position="304"/>
        <end position="327"/>
    </location>
</feature>
<dbReference type="Gene3D" id="1.20.1250.20">
    <property type="entry name" value="MFS general substrate transporter like domains"/>
    <property type="match status" value="1"/>
</dbReference>
<evidence type="ECO:0000256" key="2">
    <source>
        <dbReference type="ARBA" id="ARBA00022692"/>
    </source>
</evidence>
<feature type="transmembrane region" description="Helical" evidence="5">
    <location>
        <begin position="54"/>
        <end position="75"/>
    </location>
</feature>
<feature type="transmembrane region" description="Helical" evidence="5">
    <location>
        <begin position="339"/>
        <end position="356"/>
    </location>
</feature>
<name>A0ABW2Y2R5_9ACTN</name>
<dbReference type="EMBL" id="JBHTGP010000040">
    <property type="protein sequence ID" value="MFD0692350.1"/>
    <property type="molecule type" value="Genomic_DNA"/>
</dbReference>
<feature type="transmembrane region" description="Helical" evidence="5">
    <location>
        <begin position="274"/>
        <end position="298"/>
    </location>
</feature>
<feature type="transmembrane region" description="Helical" evidence="5">
    <location>
        <begin position="20"/>
        <end position="42"/>
    </location>
</feature>
<feature type="transmembrane region" description="Helical" evidence="5">
    <location>
        <begin position="204"/>
        <end position="223"/>
    </location>
</feature>
<evidence type="ECO:0000256" key="4">
    <source>
        <dbReference type="ARBA" id="ARBA00023136"/>
    </source>
</evidence>
<dbReference type="PRINTS" id="PR01036">
    <property type="entry name" value="TCRTETB"/>
</dbReference>
<evidence type="ECO:0000256" key="1">
    <source>
        <dbReference type="ARBA" id="ARBA00004651"/>
    </source>
</evidence>
<accession>A0ABW2Y2R5</accession>
<dbReference type="CDD" id="cd17321">
    <property type="entry name" value="MFS_MMR_MDR_like"/>
    <property type="match status" value="1"/>
</dbReference>
<dbReference type="RefSeq" id="WP_378326310.1">
    <property type="nucleotide sequence ID" value="NZ_JBHTGP010000040.1"/>
</dbReference>
<keyword evidence="8" id="KW-1185">Reference proteome</keyword>
<evidence type="ECO:0000256" key="5">
    <source>
        <dbReference type="SAM" id="Phobius"/>
    </source>
</evidence>
<feature type="transmembrane region" description="Helical" evidence="5">
    <location>
        <begin position="146"/>
        <end position="167"/>
    </location>
</feature>
<evidence type="ECO:0000259" key="6">
    <source>
        <dbReference type="PROSITE" id="PS50850"/>
    </source>
</evidence>
<keyword evidence="3 5" id="KW-1133">Transmembrane helix</keyword>
<reference evidence="8" key="1">
    <citation type="journal article" date="2019" name="Int. J. Syst. Evol. Microbiol.">
        <title>The Global Catalogue of Microorganisms (GCM) 10K type strain sequencing project: providing services to taxonomists for standard genome sequencing and annotation.</title>
        <authorList>
            <consortium name="The Broad Institute Genomics Platform"/>
            <consortium name="The Broad Institute Genome Sequencing Center for Infectious Disease"/>
            <person name="Wu L."/>
            <person name="Ma J."/>
        </authorList>
    </citation>
    <scope>NUCLEOTIDE SEQUENCE [LARGE SCALE GENOMIC DNA]</scope>
    <source>
        <strain evidence="8">JCM 9371</strain>
    </source>
</reference>
<feature type="transmembrane region" description="Helical" evidence="5">
    <location>
        <begin position="435"/>
        <end position="457"/>
    </location>
</feature>
<dbReference type="PANTHER" id="PTHR42718">
    <property type="entry name" value="MAJOR FACILITATOR SUPERFAMILY MULTIDRUG TRANSPORTER MFSC"/>
    <property type="match status" value="1"/>
</dbReference>
<feature type="domain" description="Major facilitator superfamily (MFS) profile" evidence="6">
    <location>
        <begin position="20"/>
        <end position="464"/>
    </location>
</feature>
<keyword evidence="4 5" id="KW-0472">Membrane</keyword>
<feature type="transmembrane region" description="Helical" evidence="5">
    <location>
        <begin position="87"/>
        <end position="106"/>
    </location>
</feature>
<dbReference type="InterPro" id="IPR020846">
    <property type="entry name" value="MFS_dom"/>
</dbReference>
<evidence type="ECO:0000256" key="3">
    <source>
        <dbReference type="ARBA" id="ARBA00022989"/>
    </source>
</evidence>
<dbReference type="Pfam" id="PF07690">
    <property type="entry name" value="MFS_1"/>
    <property type="match status" value="1"/>
</dbReference>
<feature type="transmembrane region" description="Helical" evidence="5">
    <location>
        <begin position="235"/>
        <end position="253"/>
    </location>
</feature>
<sequence length="469" mass="47166">MTVDTAAAPPGPAAAARRGVPVLAAGATFLAMLDATVANLAVPDLHTDFRDATLSGLTWVITLYAVLFAALLAPAGRLADIVGRRTLFQTGVGLFTLASLACAAAPNLPVLLATRGLQGAAAAAMIPASLALLLHDTPPERRAGAIGLWSAAGALAAAVGPGLGGVLVEAFGWRSLFVINVPVGAAMLLAGLRLPRAAARDGGLPDLAGSVLLGGGVGALALGVTQSGDWGWGDARTLGLLLGGAVLTALALWRSARHPVPALEISLWRTRSFALANAASFLYGTALYSWLLVGVLYLTGEWHYSILKAGFASTPGAFTATAAALVMGRLTGRIGVRPAVTGGALVMVASGIWVLATLPSEPHFLTLWLPVGLLVGTGMGMLTTGTATAAALSVGPQRFAGATGLNTTARQLGGALGVAVLAALLPDAAEHDDYIAVYLFCTLAIAAAAVVGLLLTVRAPRPAAETTGK</sequence>
<protein>
    <submittedName>
        <fullName evidence="7">MFS transporter</fullName>
    </submittedName>
</protein>
<gene>
    <name evidence="7" type="ORF">ACFQZM_48235</name>
</gene>
<comment type="subcellular location">
    <subcellularLocation>
        <location evidence="1">Cell membrane</location>
        <topology evidence="1">Multi-pass membrane protein</topology>
    </subcellularLocation>
</comment>
<feature type="transmembrane region" description="Helical" evidence="5">
    <location>
        <begin position="173"/>
        <end position="192"/>
    </location>
</feature>
<dbReference type="PROSITE" id="PS50850">
    <property type="entry name" value="MFS"/>
    <property type="match status" value="1"/>
</dbReference>
<dbReference type="InterPro" id="IPR011701">
    <property type="entry name" value="MFS"/>
</dbReference>
<proteinExistence type="predicted"/>
<dbReference type="PANTHER" id="PTHR42718:SF48">
    <property type="entry name" value="CONSERVED TWO-DOMAIN MEMBRANE PROTEIN-RELATED"/>
    <property type="match status" value="1"/>
</dbReference>
<dbReference type="InterPro" id="IPR036259">
    <property type="entry name" value="MFS_trans_sf"/>
</dbReference>
<evidence type="ECO:0000313" key="8">
    <source>
        <dbReference type="Proteomes" id="UP001597063"/>
    </source>
</evidence>
<dbReference type="Gene3D" id="1.20.1720.10">
    <property type="entry name" value="Multidrug resistance protein D"/>
    <property type="match status" value="1"/>
</dbReference>
<feature type="transmembrane region" description="Helical" evidence="5">
    <location>
        <begin position="368"/>
        <end position="392"/>
    </location>
</feature>
<comment type="caution">
    <text evidence="7">The sequence shown here is derived from an EMBL/GenBank/DDBJ whole genome shotgun (WGS) entry which is preliminary data.</text>
</comment>
<feature type="transmembrane region" description="Helical" evidence="5">
    <location>
        <begin position="412"/>
        <end position="429"/>
    </location>
</feature>